<evidence type="ECO:0000256" key="1">
    <source>
        <dbReference type="SAM" id="MobiDB-lite"/>
    </source>
</evidence>
<protein>
    <submittedName>
        <fullName evidence="2">Uncharacterized protein</fullName>
    </submittedName>
</protein>
<dbReference type="AlphaFoldDB" id="A0A4Z2EL71"/>
<reference evidence="2 3" key="1">
    <citation type="submission" date="2019-03" db="EMBL/GenBank/DDBJ databases">
        <title>First draft genome of Liparis tanakae, snailfish: a comprehensive survey of snailfish specific genes.</title>
        <authorList>
            <person name="Kim W."/>
            <person name="Song I."/>
            <person name="Jeong J.-H."/>
            <person name="Kim D."/>
            <person name="Kim S."/>
            <person name="Ryu S."/>
            <person name="Song J.Y."/>
            <person name="Lee S.K."/>
        </authorList>
    </citation>
    <scope>NUCLEOTIDE SEQUENCE [LARGE SCALE GENOMIC DNA]</scope>
    <source>
        <tissue evidence="2">Muscle</tissue>
    </source>
</reference>
<dbReference type="Proteomes" id="UP000314294">
    <property type="component" value="Unassembled WGS sequence"/>
</dbReference>
<feature type="region of interest" description="Disordered" evidence="1">
    <location>
        <begin position="68"/>
        <end position="102"/>
    </location>
</feature>
<feature type="region of interest" description="Disordered" evidence="1">
    <location>
        <begin position="1"/>
        <end position="23"/>
    </location>
</feature>
<organism evidence="2 3">
    <name type="scientific">Liparis tanakae</name>
    <name type="common">Tanaka's snailfish</name>
    <dbReference type="NCBI Taxonomy" id="230148"/>
    <lineage>
        <taxon>Eukaryota</taxon>
        <taxon>Metazoa</taxon>
        <taxon>Chordata</taxon>
        <taxon>Craniata</taxon>
        <taxon>Vertebrata</taxon>
        <taxon>Euteleostomi</taxon>
        <taxon>Actinopterygii</taxon>
        <taxon>Neopterygii</taxon>
        <taxon>Teleostei</taxon>
        <taxon>Neoteleostei</taxon>
        <taxon>Acanthomorphata</taxon>
        <taxon>Eupercaria</taxon>
        <taxon>Perciformes</taxon>
        <taxon>Cottioidei</taxon>
        <taxon>Cottales</taxon>
        <taxon>Liparidae</taxon>
        <taxon>Liparis</taxon>
    </lineage>
</organism>
<evidence type="ECO:0000313" key="3">
    <source>
        <dbReference type="Proteomes" id="UP000314294"/>
    </source>
</evidence>
<comment type="caution">
    <text evidence="2">The sequence shown here is derived from an EMBL/GenBank/DDBJ whole genome shotgun (WGS) entry which is preliminary data.</text>
</comment>
<sequence>MCHPISYLQRQGGKIQQEHDDEMQMGKPKKGYFRVHYCAVSWCRCGNLDYTCQFKFLKKKKQLLRTRVKGRRGAGLRMERRAKDGESEKEEEEEGGKVERDV</sequence>
<gene>
    <name evidence="2" type="ORF">EYF80_060144</name>
</gene>
<feature type="compositionally biased region" description="Basic and acidic residues" evidence="1">
    <location>
        <begin position="77"/>
        <end position="86"/>
    </location>
</feature>
<evidence type="ECO:0000313" key="2">
    <source>
        <dbReference type="EMBL" id="TNN29707.1"/>
    </source>
</evidence>
<dbReference type="EMBL" id="SRLO01005314">
    <property type="protein sequence ID" value="TNN29707.1"/>
    <property type="molecule type" value="Genomic_DNA"/>
</dbReference>
<accession>A0A4Z2EL71</accession>
<proteinExistence type="predicted"/>
<name>A0A4Z2EL71_9TELE</name>
<keyword evidence="3" id="KW-1185">Reference proteome</keyword>